<organism evidence="6 7">
    <name type="scientific">Leptotrichia wadei</name>
    <dbReference type="NCBI Taxonomy" id="157687"/>
    <lineage>
        <taxon>Bacteria</taxon>
        <taxon>Fusobacteriati</taxon>
        <taxon>Fusobacteriota</taxon>
        <taxon>Fusobacteriia</taxon>
        <taxon>Fusobacteriales</taxon>
        <taxon>Leptotrichiaceae</taxon>
        <taxon>Leptotrichia</taxon>
    </lineage>
</organism>
<dbReference type="OrthoDB" id="9803192at2"/>
<dbReference type="RefSeq" id="WP_147003031.1">
    <property type="nucleotide sequence ID" value="NZ_AP019841.1"/>
</dbReference>
<dbReference type="PANTHER" id="PTHR43687">
    <property type="entry name" value="ADENYLYLSULFATE REDUCTASE, BETA SUBUNIT"/>
    <property type="match status" value="1"/>
</dbReference>
<name>A0A510KRA3_9FUSO</name>
<keyword evidence="2" id="KW-0479">Metal-binding</keyword>
<dbReference type="PROSITE" id="PS00198">
    <property type="entry name" value="4FE4S_FER_1"/>
    <property type="match status" value="2"/>
</dbReference>
<dbReference type="PROSITE" id="PS51379">
    <property type="entry name" value="4FE4S_FER_2"/>
    <property type="match status" value="2"/>
</dbReference>
<dbReference type="Gene3D" id="3.30.70.20">
    <property type="match status" value="1"/>
</dbReference>
<dbReference type="GO" id="GO:0046872">
    <property type="term" value="F:metal ion binding"/>
    <property type="evidence" value="ECO:0007669"/>
    <property type="project" value="UniProtKB-KW"/>
</dbReference>
<dbReference type="Pfam" id="PF12838">
    <property type="entry name" value="Fer4_7"/>
    <property type="match status" value="1"/>
</dbReference>
<accession>A0A510KRA3</accession>
<reference evidence="6 7" key="1">
    <citation type="submission" date="2019-07" db="EMBL/GenBank/DDBJ databases">
        <title>Complete Genome Sequence of Leptotrichia wadei Strain JMUB3936.</title>
        <authorList>
            <person name="Watanabe S."/>
            <person name="Cui L."/>
        </authorList>
    </citation>
    <scope>NUCLEOTIDE SEQUENCE [LARGE SCALE GENOMIC DNA]</scope>
    <source>
        <strain evidence="6 7">JMUB3936</strain>
    </source>
</reference>
<dbReference type="PANTHER" id="PTHR43687:SF1">
    <property type="entry name" value="FERREDOXIN III"/>
    <property type="match status" value="1"/>
</dbReference>
<evidence type="ECO:0000256" key="4">
    <source>
        <dbReference type="ARBA" id="ARBA00023014"/>
    </source>
</evidence>
<keyword evidence="3" id="KW-0408">Iron</keyword>
<dbReference type="EMBL" id="AP019841">
    <property type="protein sequence ID" value="BBM54206.1"/>
    <property type="molecule type" value="Genomic_DNA"/>
</dbReference>
<evidence type="ECO:0000256" key="3">
    <source>
        <dbReference type="ARBA" id="ARBA00023004"/>
    </source>
</evidence>
<evidence type="ECO:0000256" key="1">
    <source>
        <dbReference type="ARBA" id="ARBA00022485"/>
    </source>
</evidence>
<dbReference type="InterPro" id="IPR017896">
    <property type="entry name" value="4Fe4S_Fe-S-bd"/>
</dbReference>
<evidence type="ECO:0000313" key="6">
    <source>
        <dbReference type="EMBL" id="BBM54206.1"/>
    </source>
</evidence>
<evidence type="ECO:0000313" key="7">
    <source>
        <dbReference type="Proteomes" id="UP000321944"/>
    </source>
</evidence>
<feature type="domain" description="4Fe-4S ferredoxin-type" evidence="5">
    <location>
        <begin position="36"/>
        <end position="66"/>
    </location>
</feature>
<dbReference type="Proteomes" id="UP000321944">
    <property type="component" value="Chromosome"/>
</dbReference>
<proteinExistence type="predicted"/>
<evidence type="ECO:0000256" key="2">
    <source>
        <dbReference type="ARBA" id="ARBA00022723"/>
    </source>
</evidence>
<dbReference type="InterPro" id="IPR050572">
    <property type="entry name" value="Fe-S_Ferredoxin"/>
</dbReference>
<dbReference type="GO" id="GO:0051539">
    <property type="term" value="F:4 iron, 4 sulfur cluster binding"/>
    <property type="evidence" value="ECO:0007669"/>
    <property type="project" value="UniProtKB-KW"/>
</dbReference>
<dbReference type="InterPro" id="IPR017900">
    <property type="entry name" value="4Fe4S_Fe_S_CS"/>
</dbReference>
<sequence>MSIVIDPYKCIGCTKCTQVCPGTLIEMQKVEDMKVKKAVMQYPKDCWGCVSCVKECPVQAISFFLGADIGGNGSTMTTKEEGDILKWIIEKRDGTVEEIDINRKDANKY</sequence>
<keyword evidence="1" id="KW-0004">4Fe-4S</keyword>
<gene>
    <name evidence="6" type="ORF">JMUB3936_0486</name>
</gene>
<dbReference type="SUPFAM" id="SSF54862">
    <property type="entry name" value="4Fe-4S ferredoxins"/>
    <property type="match status" value="1"/>
</dbReference>
<feature type="domain" description="4Fe-4S ferredoxin-type" evidence="5">
    <location>
        <begin position="1"/>
        <end position="30"/>
    </location>
</feature>
<evidence type="ECO:0000259" key="5">
    <source>
        <dbReference type="PROSITE" id="PS51379"/>
    </source>
</evidence>
<keyword evidence="4" id="KW-0411">Iron-sulfur</keyword>
<protein>
    <submittedName>
        <fullName evidence="6">4Fe-4S ferredoxin</fullName>
    </submittedName>
</protein>
<dbReference type="AlphaFoldDB" id="A0A510KRA3"/>